<dbReference type="InterPro" id="IPR003594">
    <property type="entry name" value="HATPase_dom"/>
</dbReference>
<keyword evidence="8 14" id="KW-0418">Kinase</keyword>
<dbReference type="GO" id="GO:0000155">
    <property type="term" value="F:phosphorelay sensor kinase activity"/>
    <property type="evidence" value="ECO:0007669"/>
    <property type="project" value="InterPro"/>
</dbReference>
<dbReference type="PRINTS" id="PR00344">
    <property type="entry name" value="BCTRLSENSOR"/>
</dbReference>
<dbReference type="EC" id="2.7.13.3" evidence="3"/>
<feature type="domain" description="Histidine kinase" evidence="13">
    <location>
        <begin position="202"/>
        <end position="424"/>
    </location>
</feature>
<dbReference type="InterPro" id="IPR005467">
    <property type="entry name" value="His_kinase_dom"/>
</dbReference>
<dbReference type="SUPFAM" id="SSF47384">
    <property type="entry name" value="Homodimeric domain of signal transducing histidine kinase"/>
    <property type="match status" value="1"/>
</dbReference>
<dbReference type="Pfam" id="PF02518">
    <property type="entry name" value="HATPase_c"/>
    <property type="match status" value="1"/>
</dbReference>
<evidence type="ECO:0000256" key="6">
    <source>
        <dbReference type="ARBA" id="ARBA00022679"/>
    </source>
</evidence>
<dbReference type="GO" id="GO:0004721">
    <property type="term" value="F:phosphoprotein phosphatase activity"/>
    <property type="evidence" value="ECO:0007669"/>
    <property type="project" value="TreeGrafter"/>
</dbReference>
<comment type="subcellular location">
    <subcellularLocation>
        <location evidence="2">Cell membrane</location>
    </subcellularLocation>
</comment>
<keyword evidence="15" id="KW-1185">Reference proteome</keyword>
<gene>
    <name evidence="14" type="ORF">SAMN05428963_102170</name>
</gene>
<evidence type="ECO:0000313" key="14">
    <source>
        <dbReference type="EMBL" id="SJZ67595.1"/>
    </source>
</evidence>
<evidence type="ECO:0000256" key="4">
    <source>
        <dbReference type="ARBA" id="ARBA00022475"/>
    </source>
</evidence>
<dbReference type="FunFam" id="3.30.565.10:FF:000006">
    <property type="entry name" value="Sensor histidine kinase WalK"/>
    <property type="match status" value="1"/>
</dbReference>
<evidence type="ECO:0000313" key="15">
    <source>
        <dbReference type="Proteomes" id="UP000190135"/>
    </source>
</evidence>
<dbReference type="GO" id="GO:0005886">
    <property type="term" value="C:plasma membrane"/>
    <property type="evidence" value="ECO:0007669"/>
    <property type="project" value="UniProtKB-SubCell"/>
</dbReference>
<dbReference type="InterPro" id="IPR036890">
    <property type="entry name" value="HATPase_C_sf"/>
</dbReference>
<dbReference type="InterPro" id="IPR004358">
    <property type="entry name" value="Sig_transdc_His_kin-like_C"/>
</dbReference>
<evidence type="ECO:0000256" key="11">
    <source>
        <dbReference type="ARBA" id="ARBA00023136"/>
    </source>
</evidence>
<keyword evidence="11 12" id="KW-0472">Membrane</keyword>
<dbReference type="Proteomes" id="UP000190135">
    <property type="component" value="Unassembled WGS sequence"/>
</dbReference>
<dbReference type="FunFam" id="1.10.287.130:FF:000008">
    <property type="entry name" value="Two-component sensor histidine kinase"/>
    <property type="match status" value="1"/>
</dbReference>
<evidence type="ECO:0000256" key="3">
    <source>
        <dbReference type="ARBA" id="ARBA00012438"/>
    </source>
</evidence>
<dbReference type="InterPro" id="IPR050351">
    <property type="entry name" value="BphY/WalK/GraS-like"/>
</dbReference>
<keyword evidence="10" id="KW-0902">Two-component regulatory system</keyword>
<dbReference type="SMART" id="SM00388">
    <property type="entry name" value="HisKA"/>
    <property type="match status" value="1"/>
</dbReference>
<dbReference type="Gene3D" id="3.30.565.10">
    <property type="entry name" value="Histidine kinase-like ATPase, C-terminal domain"/>
    <property type="match status" value="1"/>
</dbReference>
<comment type="catalytic activity">
    <reaction evidence="1">
        <text>ATP + protein L-histidine = ADP + protein N-phospho-L-histidine.</text>
        <dbReference type="EC" id="2.7.13.3"/>
    </reaction>
</comment>
<reference evidence="14 15" key="1">
    <citation type="submission" date="2017-02" db="EMBL/GenBank/DDBJ databases">
        <authorList>
            <person name="Peterson S.W."/>
        </authorList>
    </citation>
    <scope>NUCLEOTIDE SEQUENCE [LARGE SCALE GENOMIC DNA]</scope>
    <source>
        <strain evidence="14 15">USBA 369</strain>
    </source>
</reference>
<keyword evidence="12" id="KW-0812">Transmembrane</keyword>
<dbReference type="Pfam" id="PF00512">
    <property type="entry name" value="HisKA"/>
    <property type="match status" value="1"/>
</dbReference>
<dbReference type="STRING" id="1365950.SAMN05428963_102170"/>
<proteinExistence type="predicted"/>
<organism evidence="14 15">
    <name type="scientific">Consotaella salsifontis</name>
    <dbReference type="NCBI Taxonomy" id="1365950"/>
    <lineage>
        <taxon>Bacteria</taxon>
        <taxon>Pseudomonadati</taxon>
        <taxon>Pseudomonadota</taxon>
        <taxon>Alphaproteobacteria</taxon>
        <taxon>Hyphomicrobiales</taxon>
        <taxon>Aurantimonadaceae</taxon>
        <taxon>Consotaella</taxon>
    </lineage>
</organism>
<accession>A0A1T4MLA4</accession>
<dbReference type="PROSITE" id="PS50109">
    <property type="entry name" value="HIS_KIN"/>
    <property type="match status" value="1"/>
</dbReference>
<evidence type="ECO:0000259" key="13">
    <source>
        <dbReference type="PROSITE" id="PS50109"/>
    </source>
</evidence>
<dbReference type="SUPFAM" id="SSF55874">
    <property type="entry name" value="ATPase domain of HSP90 chaperone/DNA topoisomerase II/histidine kinase"/>
    <property type="match status" value="1"/>
</dbReference>
<dbReference type="Gene3D" id="1.10.287.130">
    <property type="match status" value="1"/>
</dbReference>
<keyword evidence="9" id="KW-0067">ATP-binding</keyword>
<keyword evidence="4" id="KW-1003">Cell membrane</keyword>
<evidence type="ECO:0000256" key="7">
    <source>
        <dbReference type="ARBA" id="ARBA00022741"/>
    </source>
</evidence>
<dbReference type="PANTHER" id="PTHR45453">
    <property type="entry name" value="PHOSPHATE REGULON SENSOR PROTEIN PHOR"/>
    <property type="match status" value="1"/>
</dbReference>
<name>A0A1T4MLA4_9HYPH</name>
<keyword evidence="12" id="KW-1133">Transmembrane helix</keyword>
<dbReference type="SMART" id="SM00387">
    <property type="entry name" value="HATPase_c"/>
    <property type="match status" value="1"/>
</dbReference>
<dbReference type="CDD" id="cd00082">
    <property type="entry name" value="HisKA"/>
    <property type="match status" value="1"/>
</dbReference>
<evidence type="ECO:0000256" key="5">
    <source>
        <dbReference type="ARBA" id="ARBA00022553"/>
    </source>
</evidence>
<dbReference type="PANTHER" id="PTHR45453:SF1">
    <property type="entry name" value="PHOSPHATE REGULON SENSOR PROTEIN PHOR"/>
    <property type="match status" value="1"/>
</dbReference>
<dbReference type="EMBL" id="FUXL01000002">
    <property type="protein sequence ID" value="SJZ67595.1"/>
    <property type="molecule type" value="Genomic_DNA"/>
</dbReference>
<keyword evidence="6" id="KW-0808">Transferase</keyword>
<keyword evidence="7" id="KW-0547">Nucleotide-binding</keyword>
<feature type="transmembrane region" description="Helical" evidence="12">
    <location>
        <begin position="21"/>
        <end position="38"/>
    </location>
</feature>
<dbReference type="GO" id="GO:0005524">
    <property type="term" value="F:ATP binding"/>
    <property type="evidence" value="ECO:0007669"/>
    <property type="project" value="UniProtKB-KW"/>
</dbReference>
<dbReference type="InterPro" id="IPR036097">
    <property type="entry name" value="HisK_dim/P_sf"/>
</dbReference>
<dbReference type="InterPro" id="IPR003661">
    <property type="entry name" value="HisK_dim/P_dom"/>
</dbReference>
<evidence type="ECO:0000256" key="9">
    <source>
        <dbReference type="ARBA" id="ARBA00022840"/>
    </source>
</evidence>
<protein>
    <recommendedName>
        <fullName evidence="3">histidine kinase</fullName>
        <ecNumber evidence="3">2.7.13.3</ecNumber>
    </recommendedName>
</protein>
<dbReference type="RefSeq" id="WP_078706871.1">
    <property type="nucleotide sequence ID" value="NZ_FUXL01000002.1"/>
</dbReference>
<sequence length="429" mass="47506">MSLPASRDKDLPPYETTTSSLRVFIVGAVALIGIAVFFHEARPIALLGLAAMALVTALQRPRQLPSRSRKASARTFSLWPETAMKAVVEAIAEPCIILDRNLMLRYANQQVGAAFGVVSLGDSIALRFRSPELLASIERAVKSAGSGRAQYVERGPAARAWEVEISPVPAARGEDPFFFLMLFHDRTVEHEVERMRSDFVANASHELRTPLASVIGFIETLQGPARDDPVAREKFLGVMHDQARRMSRLIDDLMSLSRIEMKRHIPIETRVDLNTLLRETCEMMAPLAAESGVALEFEPPQGEFLVLGERDQLIQVFSNLIENACKYGDSGERVVLSLSAGRNRDLSYYDVSVRDFGAGIPAEHVPRLTERFYRVDAGRSKARRGTGLGLSIVRNILVRHRAELLIESELGKGSVFTARLPALKDGRSF</sequence>
<evidence type="ECO:0000256" key="12">
    <source>
        <dbReference type="SAM" id="Phobius"/>
    </source>
</evidence>
<evidence type="ECO:0000256" key="1">
    <source>
        <dbReference type="ARBA" id="ARBA00000085"/>
    </source>
</evidence>
<evidence type="ECO:0000256" key="2">
    <source>
        <dbReference type="ARBA" id="ARBA00004236"/>
    </source>
</evidence>
<keyword evidence="5" id="KW-0597">Phosphoprotein</keyword>
<evidence type="ECO:0000256" key="8">
    <source>
        <dbReference type="ARBA" id="ARBA00022777"/>
    </source>
</evidence>
<dbReference type="OrthoDB" id="9813151at2"/>
<dbReference type="AlphaFoldDB" id="A0A1T4MLA4"/>
<dbReference type="GO" id="GO:0016036">
    <property type="term" value="P:cellular response to phosphate starvation"/>
    <property type="evidence" value="ECO:0007669"/>
    <property type="project" value="TreeGrafter"/>
</dbReference>
<evidence type="ECO:0000256" key="10">
    <source>
        <dbReference type="ARBA" id="ARBA00023012"/>
    </source>
</evidence>